<accession>A0AAE0YPA4</accession>
<feature type="region of interest" description="Disordered" evidence="1">
    <location>
        <begin position="510"/>
        <end position="536"/>
    </location>
</feature>
<name>A0AAE0YPA4_9GAST</name>
<dbReference type="AlphaFoldDB" id="A0AAE0YPA4"/>
<feature type="compositionally biased region" description="Low complexity" evidence="1">
    <location>
        <begin position="550"/>
        <end position="569"/>
    </location>
</feature>
<feature type="region of interest" description="Disordered" evidence="1">
    <location>
        <begin position="550"/>
        <end position="583"/>
    </location>
</feature>
<protein>
    <submittedName>
        <fullName evidence="2">Uncharacterized protein</fullName>
    </submittedName>
</protein>
<evidence type="ECO:0000313" key="2">
    <source>
        <dbReference type="EMBL" id="KAK3752049.1"/>
    </source>
</evidence>
<feature type="compositionally biased region" description="Low complexity" evidence="1">
    <location>
        <begin position="679"/>
        <end position="692"/>
    </location>
</feature>
<feature type="region of interest" description="Disordered" evidence="1">
    <location>
        <begin position="679"/>
        <end position="698"/>
    </location>
</feature>
<comment type="caution">
    <text evidence="2">The sequence shown here is derived from an EMBL/GenBank/DDBJ whole genome shotgun (WGS) entry which is preliminary data.</text>
</comment>
<evidence type="ECO:0000256" key="1">
    <source>
        <dbReference type="SAM" id="MobiDB-lite"/>
    </source>
</evidence>
<dbReference type="Proteomes" id="UP001283361">
    <property type="component" value="Unassembled WGS sequence"/>
</dbReference>
<reference evidence="2" key="1">
    <citation type="journal article" date="2023" name="G3 (Bethesda)">
        <title>A reference genome for the long-term kleptoplast-retaining sea slug Elysia crispata morphotype clarki.</title>
        <authorList>
            <person name="Eastman K.E."/>
            <person name="Pendleton A.L."/>
            <person name="Shaikh M.A."/>
            <person name="Suttiyut T."/>
            <person name="Ogas R."/>
            <person name="Tomko P."/>
            <person name="Gavelis G."/>
            <person name="Widhalm J.R."/>
            <person name="Wisecaver J.H."/>
        </authorList>
    </citation>
    <scope>NUCLEOTIDE SEQUENCE</scope>
    <source>
        <strain evidence="2">ECLA1</strain>
    </source>
</reference>
<evidence type="ECO:0000313" key="3">
    <source>
        <dbReference type="Proteomes" id="UP001283361"/>
    </source>
</evidence>
<keyword evidence="3" id="KW-1185">Reference proteome</keyword>
<gene>
    <name evidence="2" type="ORF">RRG08_059516</name>
</gene>
<proteinExistence type="predicted"/>
<dbReference type="EMBL" id="JAWDGP010005791">
    <property type="protein sequence ID" value="KAK3752049.1"/>
    <property type="molecule type" value="Genomic_DNA"/>
</dbReference>
<organism evidence="2 3">
    <name type="scientific">Elysia crispata</name>
    <name type="common">lettuce slug</name>
    <dbReference type="NCBI Taxonomy" id="231223"/>
    <lineage>
        <taxon>Eukaryota</taxon>
        <taxon>Metazoa</taxon>
        <taxon>Spiralia</taxon>
        <taxon>Lophotrochozoa</taxon>
        <taxon>Mollusca</taxon>
        <taxon>Gastropoda</taxon>
        <taxon>Heterobranchia</taxon>
        <taxon>Euthyneura</taxon>
        <taxon>Panpulmonata</taxon>
        <taxon>Sacoglossa</taxon>
        <taxon>Placobranchoidea</taxon>
        <taxon>Plakobranchidae</taxon>
        <taxon>Elysia</taxon>
    </lineage>
</organism>
<sequence>MPVCSIIGKQTNWRLSPVGTLLLRKLFLRFDGSNFITPATALKAPLSSGHSSGILRHLSVTPNFQIFAKLTSLISKLAVEPDVPERPLEHKLASEADSKLEELHKEIVTGSSSQFLEEYNKDLSTLVKQVKPLPKEVSKSNLIGMAKRTYKKRERTQKAQQKLRFFQIDKPNRSTVTSHFKDTYVFLQSIDVPCDELQYFPDIQGMTQEVILMCIERLKTYGIHKVFSLLLIQRALAEMKIGISPSNPAKMLDERITVPHLKQVRLYLGLCQMLERPDLDIISLLDMLIEANGYESMATLHLKVEKLLSIGATADIIWDNLELLTMSRALFDKKIKLYQQSHLMLNSHFPVALFLSKSFRKFEKGLNVRWEALDIAKMLDVSLEEFQACWGFMQLTLPALVQKVRLCIKVGIPRKDVFNNLSLLNPISLEKCYEVTTHFQESGLPASIFIFKEMDQANGINNSHLPGNSAVFEGDGAQRWQTEGGASSVDVAGTNTFALDWTGKQRLEPFSSADIKTKPSPSPKSSAKANDKKKKQVNLVLTGKNVPISPASSTASSLAAGSPKKMASPKSKKSKVQNTTESSKRNRRVLFHFVAHLLSLQPEVLSAMFRCCLSTTSVHRLDVTRNLDFLLLPVASGGGGFTLEQVAQCPLIVVHPHTQLKSVLRAAQKTVDSYLASYSSSPSLATTSSSPSHWDGFDEHDEYEAEHLESAIEPLDESVFRDSPTDPYRPLSSLSSSAFLSTSLSKSSTTSVPYSTFSSTSTLSGTDEIVNDDANMCPSNAVFSAAKTTDPTFLKNYVFSCPVRHLNLLQYLLEKESSFSLGVLGAHTFSGFLNRPL</sequence>